<keyword evidence="4" id="KW-0326">Glycosidase</keyword>
<evidence type="ECO:0000259" key="6">
    <source>
        <dbReference type="Pfam" id="PF02055"/>
    </source>
</evidence>
<evidence type="ECO:0000313" key="7">
    <source>
        <dbReference type="EMBL" id="BDU78006.1"/>
    </source>
</evidence>
<reference evidence="7" key="1">
    <citation type="journal article" date="2023" name="Int. J. Syst. Evol. Microbiol.">
        <title>Mesoterricola silvestris gen. nov., sp. nov., Mesoterricola sediminis sp. nov., Geothrix oryzae sp. nov., Geothrix edaphica sp. nov., Geothrix rubra sp. nov., and Geothrix limicola sp. nov., six novel members of Acidobacteriota isolated from soils.</title>
        <authorList>
            <person name="Itoh H."/>
            <person name="Sugisawa Y."/>
            <person name="Mise K."/>
            <person name="Xu Z."/>
            <person name="Kuniyasu M."/>
            <person name="Ushijima N."/>
            <person name="Kawano K."/>
            <person name="Kobayashi E."/>
            <person name="Shiratori Y."/>
            <person name="Masuda Y."/>
            <person name="Senoo K."/>
        </authorList>
    </citation>
    <scope>NUCLEOTIDE SEQUENCE</scope>
    <source>
        <strain evidence="7">W786</strain>
    </source>
</reference>
<dbReference type="Proteomes" id="UP001228113">
    <property type="component" value="Chromosome"/>
</dbReference>
<keyword evidence="8" id="KW-1185">Reference proteome</keyword>
<dbReference type="Pfam" id="PF02055">
    <property type="entry name" value="Glyco_hydro_30"/>
    <property type="match status" value="2"/>
</dbReference>
<feature type="chain" id="PRO_5041449199" evidence="5">
    <location>
        <begin position="17"/>
        <end position="522"/>
    </location>
</feature>
<keyword evidence="2 5" id="KW-0732">Signal</keyword>
<evidence type="ECO:0000256" key="5">
    <source>
        <dbReference type="SAM" id="SignalP"/>
    </source>
</evidence>
<evidence type="ECO:0000256" key="2">
    <source>
        <dbReference type="ARBA" id="ARBA00022729"/>
    </source>
</evidence>
<keyword evidence="3 4" id="KW-0378">Hydrolase</keyword>
<dbReference type="AlphaFoldDB" id="A0AA48KDA9"/>
<evidence type="ECO:0000256" key="3">
    <source>
        <dbReference type="ARBA" id="ARBA00022801"/>
    </source>
</evidence>
<accession>A0AA48KDA9</accession>
<dbReference type="InterPro" id="IPR001139">
    <property type="entry name" value="Glyco_hydro_30"/>
</dbReference>
<dbReference type="GO" id="GO:0016020">
    <property type="term" value="C:membrane"/>
    <property type="evidence" value="ECO:0007669"/>
    <property type="project" value="GOC"/>
</dbReference>
<sequence length="522" mass="56442">MRARAAVFGLAALALAGQAPFVQTTAAGDRLRPLPAPRFRRGAPPPGPAVAVRLGEPRQTVEGFGGALTEASAWVLAQLPPARRQEVLDLCFGPGGAGFTLARVPVGACDFSVEGRWSYDDHPGDEALAHFSIEPDRRGFKDARDPAYALLPLVKDALAREPGLRLVASPWTAPAWMKDNGAWYGEGRGGALLPRHYDTFARYMVRYLQAYRDEGVPIWAVTPENEPGGNGGQWESMEFTPEALSDYIGLHLGPRLKAAGFGGVRIIQYDHNRDAAAVRFTEAALKGPAAPYVWGTGVHWYERTRDAGADVLDRLRALAPQWTLLHTEGCVDALADEVNAPGGRFLGWRNDAWWWTAGAADWGHRWAPEADRADHPLYAPALRYARDMLTGLNHGLAGWIDWNIVLDRRGGPNHVGNVCGAPVMVDTAAGEVYVTPLHPVLAHLSRYFRPGDRVLAVDAGGGLLAAAARDGAHLKVVIHNPGDAPVAYALRAGRAWARVAIPGRAIQSVRVPLRGLDGPRKR</sequence>
<feature type="domain" description="Glycosyl hydrolase family 30 TIM-barrel" evidence="6">
    <location>
        <begin position="61"/>
        <end position="334"/>
    </location>
</feature>
<dbReference type="Gene3D" id="3.20.20.80">
    <property type="entry name" value="Glycosidases"/>
    <property type="match status" value="1"/>
</dbReference>
<dbReference type="InterPro" id="IPR017853">
    <property type="entry name" value="GH"/>
</dbReference>
<dbReference type="EMBL" id="AP027081">
    <property type="protein sequence ID" value="BDU78006.1"/>
    <property type="molecule type" value="Genomic_DNA"/>
</dbReference>
<dbReference type="InterPro" id="IPR033453">
    <property type="entry name" value="Glyco_hydro_30_TIM-barrel"/>
</dbReference>
<evidence type="ECO:0000256" key="1">
    <source>
        <dbReference type="ARBA" id="ARBA00005382"/>
    </source>
</evidence>
<dbReference type="PANTHER" id="PTHR11069:SF23">
    <property type="entry name" value="LYSOSOMAL ACID GLUCOSYLCERAMIDASE"/>
    <property type="match status" value="1"/>
</dbReference>
<dbReference type="PRINTS" id="PR00843">
    <property type="entry name" value="GLHYDRLASE30"/>
</dbReference>
<feature type="domain" description="Glycosyl hydrolase family 30 TIM-barrel" evidence="6">
    <location>
        <begin position="378"/>
        <end position="447"/>
    </location>
</feature>
<dbReference type="KEGG" id="msea:METESE_29640"/>
<evidence type="ECO:0000313" key="8">
    <source>
        <dbReference type="Proteomes" id="UP001228113"/>
    </source>
</evidence>
<dbReference type="RefSeq" id="WP_316410520.1">
    <property type="nucleotide sequence ID" value="NZ_AP027081.1"/>
</dbReference>
<dbReference type="PANTHER" id="PTHR11069">
    <property type="entry name" value="GLUCOSYLCERAMIDASE"/>
    <property type="match status" value="1"/>
</dbReference>
<dbReference type="GO" id="GO:0004348">
    <property type="term" value="F:glucosylceramidase activity"/>
    <property type="evidence" value="ECO:0007669"/>
    <property type="project" value="InterPro"/>
</dbReference>
<gene>
    <name evidence="7" type="primary">srfJ</name>
    <name evidence="7" type="ORF">METESE_29640</name>
</gene>
<protein>
    <submittedName>
        <fullName evidence="7">Glycosyl hydrolase</fullName>
    </submittedName>
</protein>
<proteinExistence type="inferred from homology"/>
<dbReference type="SUPFAM" id="SSF51445">
    <property type="entry name" value="(Trans)glycosidases"/>
    <property type="match status" value="1"/>
</dbReference>
<evidence type="ECO:0000256" key="4">
    <source>
        <dbReference type="RuleBase" id="RU361188"/>
    </source>
</evidence>
<dbReference type="GO" id="GO:0006680">
    <property type="term" value="P:glucosylceramide catabolic process"/>
    <property type="evidence" value="ECO:0007669"/>
    <property type="project" value="TreeGrafter"/>
</dbReference>
<comment type="similarity">
    <text evidence="1 4">Belongs to the glycosyl hydrolase 30 family.</text>
</comment>
<organism evidence="7 8">
    <name type="scientific">Mesoterricola sediminis</name>
    <dbReference type="NCBI Taxonomy" id="2927980"/>
    <lineage>
        <taxon>Bacteria</taxon>
        <taxon>Pseudomonadati</taxon>
        <taxon>Acidobacteriota</taxon>
        <taxon>Holophagae</taxon>
        <taxon>Holophagales</taxon>
        <taxon>Holophagaceae</taxon>
        <taxon>Mesoterricola</taxon>
    </lineage>
</organism>
<feature type="signal peptide" evidence="5">
    <location>
        <begin position="1"/>
        <end position="16"/>
    </location>
</feature>
<name>A0AA48KDA9_9BACT</name>